<name>A0A183UQS8_TOXCA</name>
<feature type="compositionally biased region" description="Basic and acidic residues" evidence="1">
    <location>
        <begin position="58"/>
        <end position="69"/>
    </location>
</feature>
<dbReference type="WBParaSite" id="TCNE_0001084801-mRNA-1">
    <property type="protein sequence ID" value="TCNE_0001084801-mRNA-1"/>
    <property type="gene ID" value="TCNE_0001084801"/>
</dbReference>
<keyword evidence="3" id="KW-1185">Reference proteome</keyword>
<protein>
    <submittedName>
        <fullName evidence="2 4">Uncharacterized protein</fullName>
    </submittedName>
</protein>
<evidence type="ECO:0000256" key="1">
    <source>
        <dbReference type="SAM" id="MobiDB-lite"/>
    </source>
</evidence>
<gene>
    <name evidence="2" type="ORF">TCNE_LOCUS10848</name>
</gene>
<dbReference type="AlphaFoldDB" id="A0A183UQS8"/>
<reference evidence="4" key="1">
    <citation type="submission" date="2016-06" db="UniProtKB">
        <authorList>
            <consortium name="WormBaseParasite"/>
        </authorList>
    </citation>
    <scope>IDENTIFICATION</scope>
</reference>
<evidence type="ECO:0000313" key="2">
    <source>
        <dbReference type="EMBL" id="VDM42169.1"/>
    </source>
</evidence>
<accession>A0A183UQS8</accession>
<dbReference type="Proteomes" id="UP000050794">
    <property type="component" value="Unassembled WGS sequence"/>
</dbReference>
<sequence length="80" mass="9504">MKNRRYRAFQETTSGYKENAPLTAEVQDMSKERWRRSVTIRQQYGIRSGNRPSRAHIGCKDHWRKDPGARKFASSLEKQY</sequence>
<reference evidence="2 3" key="2">
    <citation type="submission" date="2018-11" db="EMBL/GenBank/DDBJ databases">
        <authorList>
            <consortium name="Pathogen Informatics"/>
        </authorList>
    </citation>
    <scope>NUCLEOTIDE SEQUENCE [LARGE SCALE GENOMIC DNA]</scope>
</reference>
<evidence type="ECO:0000313" key="3">
    <source>
        <dbReference type="Proteomes" id="UP000050794"/>
    </source>
</evidence>
<evidence type="ECO:0000313" key="4">
    <source>
        <dbReference type="WBParaSite" id="TCNE_0001084801-mRNA-1"/>
    </source>
</evidence>
<organism evidence="3 4">
    <name type="scientific">Toxocara canis</name>
    <name type="common">Canine roundworm</name>
    <dbReference type="NCBI Taxonomy" id="6265"/>
    <lineage>
        <taxon>Eukaryota</taxon>
        <taxon>Metazoa</taxon>
        <taxon>Ecdysozoa</taxon>
        <taxon>Nematoda</taxon>
        <taxon>Chromadorea</taxon>
        <taxon>Rhabditida</taxon>
        <taxon>Spirurina</taxon>
        <taxon>Ascaridomorpha</taxon>
        <taxon>Ascaridoidea</taxon>
        <taxon>Toxocaridae</taxon>
        <taxon>Toxocara</taxon>
    </lineage>
</organism>
<proteinExistence type="predicted"/>
<dbReference type="EMBL" id="UYWY01020639">
    <property type="protein sequence ID" value="VDM42169.1"/>
    <property type="molecule type" value="Genomic_DNA"/>
</dbReference>
<feature type="region of interest" description="Disordered" evidence="1">
    <location>
        <begin position="48"/>
        <end position="80"/>
    </location>
</feature>